<dbReference type="PANTHER" id="PTHR13943">
    <property type="entry name" value="HRAS-LIKE SUPPRESSOR - RELATED"/>
    <property type="match status" value="1"/>
</dbReference>
<evidence type="ECO:0000313" key="8">
    <source>
        <dbReference type="Proteomes" id="UP000683360"/>
    </source>
</evidence>
<dbReference type="OrthoDB" id="6092472at2759"/>
<dbReference type="PROSITE" id="PS51934">
    <property type="entry name" value="LRAT"/>
    <property type="match status" value="1"/>
</dbReference>
<accession>A0A8S3RB67</accession>
<evidence type="ECO:0000256" key="5">
    <source>
        <dbReference type="SAM" id="MobiDB-lite"/>
    </source>
</evidence>
<keyword evidence="8" id="KW-1185">Reference proteome</keyword>
<name>A0A8S3RB67_MYTED</name>
<dbReference type="Pfam" id="PF04970">
    <property type="entry name" value="LRAT"/>
    <property type="match status" value="1"/>
</dbReference>
<dbReference type="EMBL" id="CAJPWZ010001011">
    <property type="protein sequence ID" value="CAG2205098.1"/>
    <property type="molecule type" value="Genomic_DNA"/>
</dbReference>
<dbReference type="GO" id="GO:0008970">
    <property type="term" value="F:phospholipase A1 activity"/>
    <property type="evidence" value="ECO:0007669"/>
    <property type="project" value="TreeGrafter"/>
</dbReference>
<comment type="similarity">
    <text evidence="1">Belongs to the H-rev107 family.</text>
</comment>
<evidence type="ECO:0000256" key="3">
    <source>
        <dbReference type="ARBA" id="ARBA00022801"/>
    </source>
</evidence>
<dbReference type="Proteomes" id="UP000683360">
    <property type="component" value="Unassembled WGS sequence"/>
</dbReference>
<organism evidence="7 8">
    <name type="scientific">Mytilus edulis</name>
    <name type="common">Blue mussel</name>
    <dbReference type="NCBI Taxonomy" id="6550"/>
    <lineage>
        <taxon>Eukaryota</taxon>
        <taxon>Metazoa</taxon>
        <taxon>Spiralia</taxon>
        <taxon>Lophotrochozoa</taxon>
        <taxon>Mollusca</taxon>
        <taxon>Bivalvia</taxon>
        <taxon>Autobranchia</taxon>
        <taxon>Pteriomorphia</taxon>
        <taxon>Mytilida</taxon>
        <taxon>Mytiloidea</taxon>
        <taxon>Mytilidae</taxon>
        <taxon>Mytilinae</taxon>
        <taxon>Mytilus</taxon>
    </lineage>
</organism>
<comment type="caution">
    <text evidence="7">The sequence shown here is derived from an EMBL/GenBank/DDBJ whole genome shotgun (WGS) entry which is preliminary data.</text>
</comment>
<evidence type="ECO:0000256" key="1">
    <source>
        <dbReference type="ARBA" id="ARBA00007824"/>
    </source>
</evidence>
<gene>
    <name evidence="7" type="ORF">MEDL_19473</name>
</gene>
<dbReference type="InterPro" id="IPR051496">
    <property type="entry name" value="H-rev107_PLA/AT"/>
</dbReference>
<feature type="domain" description="LRAT" evidence="6">
    <location>
        <begin position="190"/>
        <end position="314"/>
    </location>
</feature>
<evidence type="ECO:0000256" key="2">
    <source>
        <dbReference type="ARBA" id="ARBA00022679"/>
    </source>
</evidence>
<dbReference type="GO" id="GO:0004623">
    <property type="term" value="F:phospholipase A2 activity"/>
    <property type="evidence" value="ECO:0007669"/>
    <property type="project" value="TreeGrafter"/>
</dbReference>
<protein>
    <recommendedName>
        <fullName evidence="6">LRAT domain-containing protein</fullName>
    </recommendedName>
</protein>
<dbReference type="PANTHER" id="PTHR13943:SF77">
    <property type="entry name" value="LRAT DOMAIN-CONTAINING PROTEIN"/>
    <property type="match status" value="1"/>
</dbReference>
<keyword evidence="4" id="KW-0443">Lipid metabolism</keyword>
<dbReference type="AlphaFoldDB" id="A0A8S3RB67"/>
<dbReference type="Gene3D" id="3.90.1720.10">
    <property type="entry name" value="endopeptidase domain like (from Nostoc punctiforme)"/>
    <property type="match status" value="2"/>
</dbReference>
<sequence>MKIPEEDEITKYPEDDEITKYPEDDEITKYPEIDESNKIEDTRDTCVDIYGRRTQKKMGKSKKYKVKKIWTRNDYALRHSKQQRSPSEETVRVLTMQTRNVPEKPYSFMKIPEEDEITKYPEDDEITKYPEDDEITKYPEIDESNKIEDTRDTCVDIYGRRTQNSKAVACLECVKPIQVFTSEEIKRGDHIKFHGRIYDHHAIVIDIKPSNEKDHKVDLELVHASNTTSGAIFNCIRPFGNKAKLLTETKRINLKKIKVMVYKYSDTIDHFSPKEIVTRAVTTKSNPDFKYNLLNNNCEHFTTWCVTGQGLSLQIRKIRMVKGLFANQGFQGIGDETLRNKIEFEKGMLCAPCFERNEKILNVTKQPIKSKSDVEIGDIITYTYYRCWHSAVILEMVKSHDSSLECKIAHYAFRGLHRHRKIREETFRIPFDGSVKVTDFSTDYTVYAPEEVVERARRKLGEKRYDHFSNDSSHFARWCKLKLYRN</sequence>
<dbReference type="InterPro" id="IPR007053">
    <property type="entry name" value="LRAT_dom"/>
</dbReference>
<evidence type="ECO:0000259" key="6">
    <source>
        <dbReference type="PROSITE" id="PS51934"/>
    </source>
</evidence>
<keyword evidence="3" id="KW-0378">Hydrolase</keyword>
<reference evidence="7" key="1">
    <citation type="submission" date="2021-03" db="EMBL/GenBank/DDBJ databases">
        <authorList>
            <person name="Bekaert M."/>
        </authorList>
    </citation>
    <scope>NUCLEOTIDE SEQUENCE</scope>
</reference>
<dbReference type="GO" id="GO:0070292">
    <property type="term" value="P:N-acylphosphatidylethanolamine metabolic process"/>
    <property type="evidence" value="ECO:0007669"/>
    <property type="project" value="TreeGrafter"/>
</dbReference>
<evidence type="ECO:0000313" key="7">
    <source>
        <dbReference type="EMBL" id="CAG2205098.1"/>
    </source>
</evidence>
<dbReference type="GO" id="GO:0005737">
    <property type="term" value="C:cytoplasm"/>
    <property type="evidence" value="ECO:0007669"/>
    <property type="project" value="TreeGrafter"/>
</dbReference>
<feature type="compositionally biased region" description="Basic and acidic residues" evidence="5">
    <location>
        <begin position="9"/>
        <end position="25"/>
    </location>
</feature>
<feature type="region of interest" description="Disordered" evidence="5">
    <location>
        <begin position="1"/>
        <end position="25"/>
    </location>
</feature>
<keyword evidence="2" id="KW-0808">Transferase</keyword>
<evidence type="ECO:0000256" key="4">
    <source>
        <dbReference type="ARBA" id="ARBA00023098"/>
    </source>
</evidence>
<proteinExistence type="inferred from homology"/>
<dbReference type="GO" id="GO:0016410">
    <property type="term" value="F:N-acyltransferase activity"/>
    <property type="evidence" value="ECO:0007669"/>
    <property type="project" value="TreeGrafter"/>
</dbReference>